<accession>A0ABX8APX0</accession>
<keyword evidence="3" id="KW-1185">Reference proteome</keyword>
<evidence type="ECO:0000313" key="3">
    <source>
        <dbReference type="Proteomes" id="UP000680706"/>
    </source>
</evidence>
<dbReference type="EMBL" id="CP074126">
    <property type="protein sequence ID" value="QUS56712.1"/>
    <property type="molecule type" value="Genomic_DNA"/>
</dbReference>
<name>A0ABX8APX0_9HYPH</name>
<feature type="transmembrane region" description="Helical" evidence="1">
    <location>
        <begin position="62"/>
        <end position="82"/>
    </location>
</feature>
<feature type="transmembrane region" description="Helical" evidence="1">
    <location>
        <begin position="94"/>
        <end position="116"/>
    </location>
</feature>
<proteinExistence type="predicted"/>
<evidence type="ECO:0000256" key="1">
    <source>
        <dbReference type="SAM" id="Phobius"/>
    </source>
</evidence>
<dbReference type="Proteomes" id="UP000680706">
    <property type="component" value="Chromosome"/>
</dbReference>
<protein>
    <recommendedName>
        <fullName evidence="4">DUF2254 domain-containing protein</fullName>
    </recommendedName>
</protein>
<keyword evidence="1" id="KW-0472">Membrane</keyword>
<organism evidence="2 3">
    <name type="scientific">Pseudovibrio brasiliensis</name>
    <dbReference type="NCBI Taxonomy" id="1898042"/>
    <lineage>
        <taxon>Bacteria</taxon>
        <taxon>Pseudomonadati</taxon>
        <taxon>Pseudomonadota</taxon>
        <taxon>Alphaproteobacteria</taxon>
        <taxon>Hyphomicrobiales</taxon>
        <taxon>Stappiaceae</taxon>
        <taxon>Pseudovibrio</taxon>
    </lineage>
</organism>
<evidence type="ECO:0000313" key="2">
    <source>
        <dbReference type="EMBL" id="QUS56712.1"/>
    </source>
</evidence>
<keyword evidence="1" id="KW-1133">Transmembrane helix</keyword>
<keyword evidence="1" id="KW-0812">Transmembrane</keyword>
<dbReference type="RefSeq" id="WP_143508305.1">
    <property type="nucleotide sequence ID" value="NZ_CP074126.1"/>
</dbReference>
<evidence type="ECO:0008006" key="4">
    <source>
        <dbReference type="Google" id="ProtNLM"/>
    </source>
</evidence>
<reference evidence="2 3" key="1">
    <citation type="journal article" date="2021" name="Angew. Chem. Int. Ed. Engl.">
        <title>A novel family of nonribosomal peptides modulate collective behavior in Pseudovibrio bacteria isolated from marine sponges.</title>
        <authorList>
            <person name="Ioca L.P."/>
            <person name="Dai Y."/>
            <person name="Kunakom S."/>
            <person name="Diaz-Espinosa J."/>
            <person name="Krunic A."/>
            <person name="Crnkovic C.M."/>
            <person name="Orjala J."/>
            <person name="Sanchez L.M."/>
            <person name="Ferreira A.G."/>
            <person name="Berlinck R.G.S."/>
            <person name="Eustaquio A.S."/>
        </authorList>
    </citation>
    <scope>NUCLEOTIDE SEQUENCE [LARGE SCALE GENOMIC DNA]</scope>
    <source>
        <strain evidence="2 3">Ab134</strain>
    </source>
</reference>
<sequence>MSTCLVFEIFGGCGYDPAAPTLSYFTVGSSVSALAFTLAVQTFLTPVFRFRLAMRSLSLSRLYLLIFSAVFCTFVAAVVPNFPSLHGGLWGYAVFYELLAAILFVIAYGAVAYSVARPVKVSGSRVERFSLLAARMLTETNEEDHVALLEDLELSLPVLLKLSNFGPRRNDVSAFYLFTHRHKLQQAAWASSILRVFSDQHFCRSVVVKAPWRVASLLHGLSDMKLYSRDAERFVQELSYQALFAEASIMEREIGHSGLGEAPVLSQALYDDSFVSNAYRPLDINLLINSVTASAIKRYNFAAGLTFERVIKDDCLLQQRRAYPIQEFYKTAGYQIRYSGETNAPDIEFSSAYRRGIRNAVILAGKLMAAAKDYEYELMFAENSDRFRNDPLEALVNVVFDALCAISNEFKGFSDENWLLAVDLITDVFPPYSEQPDGLNPFQQRLALKFVKKLNDNMNGYYPAICRVLLPAIGPFDRKGAQNNLTAFKIIHNLLYLELKKLPDMAVSSPDKVSNYLPDNISYNKRKKALVHVYRGGSKVVTRLKKVDVKEIDLYSQEIKRAITDDEREYARQMIF</sequence>
<gene>
    <name evidence="2" type="ORF">KGB56_04575</name>
</gene>
<feature type="transmembrane region" description="Helical" evidence="1">
    <location>
        <begin position="24"/>
        <end position="50"/>
    </location>
</feature>